<feature type="compositionally biased region" description="Basic and acidic residues" evidence="1">
    <location>
        <begin position="176"/>
        <end position="193"/>
    </location>
</feature>
<dbReference type="EMBL" id="CAMXCT010006301">
    <property type="protein sequence ID" value="CAI4014340.1"/>
    <property type="molecule type" value="Genomic_DNA"/>
</dbReference>
<organism evidence="2">
    <name type="scientific">Cladocopium goreaui</name>
    <dbReference type="NCBI Taxonomy" id="2562237"/>
    <lineage>
        <taxon>Eukaryota</taxon>
        <taxon>Sar</taxon>
        <taxon>Alveolata</taxon>
        <taxon>Dinophyceae</taxon>
        <taxon>Suessiales</taxon>
        <taxon>Symbiodiniaceae</taxon>
        <taxon>Cladocopium</taxon>
    </lineage>
</organism>
<dbReference type="OrthoDB" id="10639553at2759"/>
<comment type="caution">
    <text evidence="2">The sequence shown here is derived from an EMBL/GenBank/DDBJ whole genome shotgun (WGS) entry which is preliminary data.</text>
</comment>
<gene>
    <name evidence="2" type="ORF">C1SCF055_LOCUS39250</name>
</gene>
<evidence type="ECO:0000256" key="1">
    <source>
        <dbReference type="SAM" id="MobiDB-lite"/>
    </source>
</evidence>
<reference evidence="3 4" key="2">
    <citation type="submission" date="2024-05" db="EMBL/GenBank/DDBJ databases">
        <authorList>
            <person name="Chen Y."/>
            <person name="Shah S."/>
            <person name="Dougan E. K."/>
            <person name="Thang M."/>
            <person name="Chan C."/>
        </authorList>
    </citation>
    <scope>NUCLEOTIDE SEQUENCE [LARGE SCALE GENOMIC DNA]</scope>
</reference>
<dbReference type="Proteomes" id="UP001152797">
    <property type="component" value="Unassembled WGS sequence"/>
</dbReference>
<keyword evidence="4" id="KW-1185">Reference proteome</keyword>
<protein>
    <submittedName>
        <fullName evidence="3">ELMO domain-containing protein C</fullName>
    </submittedName>
</protein>
<feature type="compositionally biased region" description="Pro residues" evidence="1">
    <location>
        <begin position="208"/>
        <end position="231"/>
    </location>
</feature>
<feature type="compositionally biased region" description="Basic and acidic residues" evidence="1">
    <location>
        <begin position="93"/>
        <end position="104"/>
    </location>
</feature>
<name>A0A9P1DRG3_9DINO</name>
<evidence type="ECO:0000313" key="4">
    <source>
        <dbReference type="Proteomes" id="UP001152797"/>
    </source>
</evidence>
<evidence type="ECO:0000313" key="2">
    <source>
        <dbReference type="EMBL" id="CAI4014340.1"/>
    </source>
</evidence>
<feature type="compositionally biased region" description="Basic and acidic residues" evidence="1">
    <location>
        <begin position="116"/>
        <end position="131"/>
    </location>
</feature>
<accession>A0A9P1DRG3</accession>
<dbReference type="EMBL" id="CAMXCT030006301">
    <property type="protein sequence ID" value="CAL4801652.1"/>
    <property type="molecule type" value="Genomic_DNA"/>
</dbReference>
<feature type="compositionally biased region" description="Polar residues" evidence="1">
    <location>
        <begin position="198"/>
        <end position="207"/>
    </location>
</feature>
<dbReference type="AlphaFoldDB" id="A0A9P1DRG3"/>
<reference evidence="2" key="1">
    <citation type="submission" date="2022-10" db="EMBL/GenBank/DDBJ databases">
        <authorList>
            <person name="Chen Y."/>
            <person name="Dougan E. K."/>
            <person name="Chan C."/>
            <person name="Rhodes N."/>
            <person name="Thang M."/>
        </authorList>
    </citation>
    <scope>NUCLEOTIDE SEQUENCE</scope>
</reference>
<dbReference type="EMBL" id="CAMXCT020006301">
    <property type="protein sequence ID" value="CAL1167715.1"/>
    <property type="molecule type" value="Genomic_DNA"/>
</dbReference>
<proteinExistence type="predicted"/>
<evidence type="ECO:0000313" key="3">
    <source>
        <dbReference type="EMBL" id="CAL4801652.1"/>
    </source>
</evidence>
<feature type="region of interest" description="Disordered" evidence="1">
    <location>
        <begin position="63"/>
        <end position="250"/>
    </location>
</feature>
<sequence length="266" mass="29683">MPRHAEPLYVPLEGGFTQWPLGLRRDLGIRSATSVEFLCAVRSSFKTLEEKVAQVLHLDDEAKEAEKEWTPEDEDLVVPEGPLRVPRPAKPPPVDREGHPEHLRVPPVPQEEEVTVDDRKPSAPREPDRYNLVDGPVSPGEIQAAWKKEGEEEAANDVNLLAKERLESSEQASAGHTDDPRDDNERQLLRDAEAAQAKGSQNFSYTTPPRPPPSPWPRAPEPPISAAPAPAPEVKKVTQSEAQQGVFVPGEIEPWQTRMYNPMFHH</sequence>